<accession>A0ACC0VFZ9</accession>
<reference evidence="1 2" key="1">
    <citation type="journal article" date="2022" name="bioRxiv">
        <title>The genome of the oomycete Peronosclerospora sorghi, a cosmopolitan pathogen of maize and sorghum, is inflated with dispersed pseudogenes.</title>
        <authorList>
            <person name="Fletcher K."/>
            <person name="Martin F."/>
            <person name="Isakeit T."/>
            <person name="Cavanaugh K."/>
            <person name="Magill C."/>
            <person name="Michelmore R."/>
        </authorList>
    </citation>
    <scope>NUCLEOTIDE SEQUENCE [LARGE SCALE GENOMIC DNA]</scope>
    <source>
        <strain evidence="1">P6</strain>
    </source>
</reference>
<evidence type="ECO:0000313" key="2">
    <source>
        <dbReference type="Proteomes" id="UP001163321"/>
    </source>
</evidence>
<gene>
    <name evidence="1" type="ORF">PsorP6_013410</name>
</gene>
<evidence type="ECO:0000313" key="1">
    <source>
        <dbReference type="EMBL" id="KAI9905395.1"/>
    </source>
</evidence>
<organism evidence="1 2">
    <name type="scientific">Peronosclerospora sorghi</name>
    <dbReference type="NCBI Taxonomy" id="230839"/>
    <lineage>
        <taxon>Eukaryota</taxon>
        <taxon>Sar</taxon>
        <taxon>Stramenopiles</taxon>
        <taxon>Oomycota</taxon>
        <taxon>Peronosporomycetes</taxon>
        <taxon>Peronosporales</taxon>
        <taxon>Peronosporaceae</taxon>
        <taxon>Peronosclerospora</taxon>
    </lineage>
</organism>
<keyword evidence="2" id="KW-1185">Reference proteome</keyword>
<name>A0ACC0VFZ9_9STRA</name>
<dbReference type="Proteomes" id="UP001163321">
    <property type="component" value="Chromosome 9"/>
</dbReference>
<protein>
    <submittedName>
        <fullName evidence="1">Uncharacterized protein</fullName>
    </submittedName>
</protein>
<comment type="caution">
    <text evidence="1">The sequence shown here is derived from an EMBL/GenBank/DDBJ whole genome shotgun (WGS) entry which is preliminary data.</text>
</comment>
<dbReference type="EMBL" id="CM047588">
    <property type="protein sequence ID" value="KAI9905395.1"/>
    <property type="molecule type" value="Genomic_DNA"/>
</dbReference>
<sequence length="162" mass="17664">MTLPNYEVSEEDAAMLAVERSPEIHDEDAADVQETSEEEMESPEEETPEKLETVPSAVEIGPQRTDLLQETEHLVTMNALLTQNLESAEAALSTKDAELEAPNQDFDLLKAQLADDQAKALEAILAAEILQEAVATDSAEAWAKLIKSHQSFTELAAATKES</sequence>
<proteinExistence type="predicted"/>